<dbReference type="InterPro" id="IPR013785">
    <property type="entry name" value="Aldolase_TIM"/>
</dbReference>
<evidence type="ECO:0000256" key="6">
    <source>
        <dbReference type="ARBA" id="ARBA00022490"/>
    </source>
</evidence>
<keyword evidence="19" id="KW-1185">Reference proteome</keyword>
<dbReference type="Pfam" id="PF04055">
    <property type="entry name" value="Radical_SAM"/>
    <property type="match status" value="1"/>
</dbReference>
<dbReference type="PROSITE" id="PS51918">
    <property type="entry name" value="RADICAL_SAM"/>
    <property type="match status" value="1"/>
</dbReference>
<dbReference type="SFLD" id="SFLDS00029">
    <property type="entry name" value="Radical_SAM"/>
    <property type="match status" value="1"/>
</dbReference>
<evidence type="ECO:0000313" key="19">
    <source>
        <dbReference type="Proteomes" id="UP000318055"/>
    </source>
</evidence>
<evidence type="ECO:0000256" key="9">
    <source>
        <dbReference type="ARBA" id="ARBA00023002"/>
    </source>
</evidence>
<organism evidence="18 19">
    <name type="scientific">Sphingomonas suaedae</name>
    <dbReference type="NCBI Taxonomy" id="2599297"/>
    <lineage>
        <taxon>Bacteria</taxon>
        <taxon>Pseudomonadati</taxon>
        <taxon>Pseudomonadota</taxon>
        <taxon>Alphaproteobacteria</taxon>
        <taxon>Sphingomonadales</taxon>
        <taxon>Sphingomonadaceae</taxon>
        <taxon>Sphingomonas</taxon>
    </lineage>
</organism>
<evidence type="ECO:0000256" key="12">
    <source>
        <dbReference type="ARBA" id="ARBA00023244"/>
    </source>
</evidence>
<dbReference type="InterPro" id="IPR058240">
    <property type="entry name" value="rSAM_sf"/>
</dbReference>
<feature type="domain" description="Radical SAM core" evidence="17">
    <location>
        <begin position="41"/>
        <end position="276"/>
    </location>
</feature>
<keyword evidence="8 14" id="KW-0479">Metal-binding</keyword>
<accession>A0A518RJ23</accession>
<feature type="binding site" evidence="15">
    <location>
        <position position="165"/>
    </location>
    <ligand>
        <name>S-adenosyl-L-methionine</name>
        <dbReference type="ChEBI" id="CHEBI:59789"/>
        <label>2</label>
    </ligand>
</feature>
<reference evidence="18 19" key="1">
    <citation type="submission" date="2019-07" db="EMBL/GenBank/DDBJ databases">
        <title>Sphingomonas alkalisoli sp. nov., isolated from rhizosphere soil of Suaedae salsa.</title>
        <authorList>
            <person name="Zhang H."/>
            <person name="Xu L."/>
            <person name="Zhang J.-X."/>
            <person name="Sun J.-Q."/>
        </authorList>
    </citation>
    <scope>NUCLEOTIDE SEQUENCE [LARGE SCALE GENOMIC DNA]</scope>
    <source>
        <strain evidence="18 19">XS-10</strain>
    </source>
</reference>
<dbReference type="AlphaFoldDB" id="A0A518RJ23"/>
<evidence type="ECO:0000313" key="18">
    <source>
        <dbReference type="EMBL" id="QDX27419.1"/>
    </source>
</evidence>
<evidence type="ECO:0000259" key="17">
    <source>
        <dbReference type="PROSITE" id="PS51918"/>
    </source>
</evidence>
<comment type="cofactor">
    <cofactor evidence="14 16">
        <name>[4Fe-4S] cluster</name>
        <dbReference type="ChEBI" id="CHEBI:49883"/>
    </cofactor>
    <text evidence="14 16">Binds 1 [4Fe-4S] cluster. The cluster is coordinated with 3 cysteines and an exchangeable S-adenosyl-L-methionine.</text>
</comment>
<dbReference type="GO" id="GO:0046872">
    <property type="term" value="F:metal ion binding"/>
    <property type="evidence" value="ECO:0007669"/>
    <property type="project" value="UniProtKB-KW"/>
</dbReference>
<dbReference type="GO" id="GO:0004109">
    <property type="term" value="F:coproporphyrinogen oxidase activity"/>
    <property type="evidence" value="ECO:0007669"/>
    <property type="project" value="InterPro"/>
</dbReference>
<feature type="binding site" evidence="15">
    <location>
        <position position="202"/>
    </location>
    <ligand>
        <name>S-adenosyl-L-methionine</name>
        <dbReference type="ChEBI" id="CHEBI:59789"/>
        <label>2</label>
    </ligand>
</feature>
<dbReference type="KEGG" id="ssua:FPZ54_16350"/>
<gene>
    <name evidence="18" type="primary">hemN</name>
    <name evidence="18" type="ORF">FPZ54_16350</name>
</gene>
<feature type="binding site" evidence="16">
    <location>
        <position position="63"/>
    </location>
    <ligand>
        <name>[4Fe-4S] cluster</name>
        <dbReference type="ChEBI" id="CHEBI:49883"/>
        <note>4Fe-4S-S-AdoMet</note>
    </ligand>
</feature>
<evidence type="ECO:0000256" key="16">
    <source>
        <dbReference type="PIRSR" id="PIRSR000167-2"/>
    </source>
</evidence>
<feature type="binding site" evidence="16">
    <location>
        <position position="56"/>
    </location>
    <ligand>
        <name>[4Fe-4S] cluster</name>
        <dbReference type="ChEBI" id="CHEBI:49883"/>
        <note>4Fe-4S-S-AdoMet</note>
    </ligand>
</feature>
<dbReference type="PANTHER" id="PTHR13932">
    <property type="entry name" value="COPROPORPHYRINIGEN III OXIDASE"/>
    <property type="match status" value="1"/>
</dbReference>
<evidence type="ECO:0000256" key="13">
    <source>
        <dbReference type="ARBA" id="ARBA00048321"/>
    </source>
</evidence>
<dbReference type="OrthoDB" id="9808022at2"/>
<keyword evidence="11 14" id="KW-0411">Iron-sulfur</keyword>
<feature type="binding site" evidence="15">
    <location>
        <position position="50"/>
    </location>
    <ligand>
        <name>S-adenosyl-L-methionine</name>
        <dbReference type="ChEBI" id="CHEBI:59789"/>
        <label>1</label>
    </ligand>
</feature>
<feature type="binding site" evidence="15">
    <location>
        <position position="177"/>
    </location>
    <ligand>
        <name>S-adenosyl-L-methionine</name>
        <dbReference type="ChEBI" id="CHEBI:59789"/>
        <label>2</label>
    </ligand>
</feature>
<name>A0A518RJ23_9SPHN</name>
<comment type="pathway">
    <text evidence="2 14">Porphyrin-containing compound metabolism; protoporphyrin-IX biosynthesis; protoporphyrinogen-IX from coproporphyrinogen-III (AdoMet route): step 1/1.</text>
</comment>
<dbReference type="EMBL" id="CP042239">
    <property type="protein sequence ID" value="QDX27419.1"/>
    <property type="molecule type" value="Genomic_DNA"/>
</dbReference>
<dbReference type="GO" id="GO:0051989">
    <property type="term" value="F:coproporphyrinogen dehydrogenase activity"/>
    <property type="evidence" value="ECO:0007669"/>
    <property type="project" value="UniProtKB-EC"/>
</dbReference>
<comment type="catalytic activity">
    <reaction evidence="13 14">
        <text>coproporphyrinogen III + 2 S-adenosyl-L-methionine = protoporphyrinogen IX + 2 5'-deoxyadenosine + 2 L-methionine + 2 CO2</text>
        <dbReference type="Rhea" id="RHEA:15425"/>
        <dbReference type="ChEBI" id="CHEBI:16526"/>
        <dbReference type="ChEBI" id="CHEBI:17319"/>
        <dbReference type="ChEBI" id="CHEBI:57307"/>
        <dbReference type="ChEBI" id="CHEBI:57309"/>
        <dbReference type="ChEBI" id="CHEBI:57844"/>
        <dbReference type="ChEBI" id="CHEBI:59789"/>
        <dbReference type="EC" id="1.3.98.3"/>
    </reaction>
</comment>
<comment type="subunit">
    <text evidence="4">Monomer.</text>
</comment>
<feature type="binding site" evidence="15">
    <location>
        <position position="138"/>
    </location>
    <ligand>
        <name>S-adenosyl-L-methionine</name>
        <dbReference type="ChEBI" id="CHEBI:59789"/>
        <label>1</label>
    </ligand>
</feature>
<comment type="subcellular location">
    <subcellularLocation>
        <location evidence="1 14">Cytoplasm</location>
    </subcellularLocation>
</comment>
<dbReference type="SMART" id="SM00729">
    <property type="entry name" value="Elp3"/>
    <property type="match status" value="1"/>
</dbReference>
<feature type="binding site" evidence="15">
    <location>
        <position position="105"/>
    </location>
    <ligand>
        <name>S-adenosyl-L-methionine</name>
        <dbReference type="ChEBI" id="CHEBI:59789"/>
        <label>1</label>
    </ligand>
</feature>
<keyword evidence="6 14" id="KW-0963">Cytoplasm</keyword>
<dbReference type="GO" id="GO:0051539">
    <property type="term" value="F:4 iron, 4 sulfur cluster binding"/>
    <property type="evidence" value="ECO:0007669"/>
    <property type="project" value="UniProtKB-KW"/>
</dbReference>
<evidence type="ECO:0000256" key="10">
    <source>
        <dbReference type="ARBA" id="ARBA00023004"/>
    </source>
</evidence>
<evidence type="ECO:0000256" key="11">
    <source>
        <dbReference type="ARBA" id="ARBA00023014"/>
    </source>
</evidence>
<dbReference type="GO" id="GO:0006782">
    <property type="term" value="P:protoporphyrinogen IX biosynthetic process"/>
    <property type="evidence" value="ECO:0007669"/>
    <property type="project" value="UniProtKB-UniPathway"/>
</dbReference>
<dbReference type="GO" id="GO:0005737">
    <property type="term" value="C:cytoplasm"/>
    <property type="evidence" value="ECO:0007669"/>
    <property type="project" value="UniProtKB-SubCell"/>
</dbReference>
<keyword evidence="7 14" id="KW-0949">S-adenosyl-L-methionine</keyword>
<dbReference type="EC" id="1.3.98.3" evidence="14"/>
<dbReference type="InterPro" id="IPR034505">
    <property type="entry name" value="Coproporphyrinogen-III_oxidase"/>
</dbReference>
<keyword evidence="10 14" id="KW-0408">Iron</keyword>
<feature type="binding site" evidence="16">
    <location>
        <position position="60"/>
    </location>
    <ligand>
        <name>[4Fe-4S] cluster</name>
        <dbReference type="ChEBI" id="CHEBI:49883"/>
        <note>4Fe-4S-S-AdoMet</note>
    </ligand>
</feature>
<dbReference type="CDD" id="cd01335">
    <property type="entry name" value="Radical_SAM"/>
    <property type="match status" value="1"/>
</dbReference>
<evidence type="ECO:0000256" key="15">
    <source>
        <dbReference type="PIRSR" id="PIRSR000167-1"/>
    </source>
</evidence>
<comment type="similarity">
    <text evidence="3 14">Belongs to the anaerobic coproporphyrinogen-III oxidase family.</text>
</comment>
<sequence length="447" mass="48194">MHRYLPDLAARAVPRYTSYPTAAEFGDGVGAREQAAALAGIGPETAVSLYVHIPYCHAICWYCGCNTGAVGRPARLDAYLAALEREIETVAAAMRGRVSGVHFGGGSPNALTPDQLTRLSRRLRESFAIDASADWAIELDPRLLDAARIEAVADAGFGRASLGVQTFAPRIQARINRIQPFRDVARGVAGLRAAGVRQINFDLMYGLPGQSLDDIAATLAQALPLRPDRVAMFGYAHLPAMLPRQRMIDASTLPDAQARFWQSALAHDLLVEAGYRAIGFDHFARPGDSLAASANNGGLRRNFQGFTDDPARVLIGLGASAISQFDGLIVQNEKHVGRYRMRAANELLAGVRGVAVDPEDRMRGAVIERLLCDGAADIGAIARAHGHDPHILSDAKDRLCALADQGIVEIAGDRIAIPRWARPYARIVASTFDRYRADATPRFSKAV</sequence>
<feature type="binding site" evidence="15">
    <location>
        <position position="236"/>
    </location>
    <ligand>
        <name>S-adenosyl-L-methionine</name>
        <dbReference type="ChEBI" id="CHEBI:59789"/>
        <label>2</label>
    </ligand>
</feature>
<proteinExistence type="inferred from homology"/>
<evidence type="ECO:0000256" key="2">
    <source>
        <dbReference type="ARBA" id="ARBA00004785"/>
    </source>
</evidence>
<dbReference type="RefSeq" id="WP_145848895.1">
    <property type="nucleotide sequence ID" value="NZ_CP042239.1"/>
</dbReference>
<keyword evidence="9 14" id="KW-0560">Oxidoreductase</keyword>
<feature type="binding site" evidence="15">
    <location>
        <begin position="62"/>
        <end position="64"/>
    </location>
    <ligand>
        <name>S-adenosyl-L-methionine</name>
        <dbReference type="ChEBI" id="CHEBI:59789"/>
        <label>2</label>
    </ligand>
</feature>
<feature type="binding site" evidence="15">
    <location>
        <position position="322"/>
    </location>
    <ligand>
        <name>S-adenosyl-L-methionine</name>
        <dbReference type="ChEBI" id="CHEBI:59789"/>
        <label>1</label>
    </ligand>
</feature>
<dbReference type="SFLD" id="SFLDG01065">
    <property type="entry name" value="anaerobic_coproporphyrinogen-I"/>
    <property type="match status" value="1"/>
</dbReference>
<dbReference type="NCBIfam" id="TIGR00538">
    <property type="entry name" value="hemN"/>
    <property type="match status" value="1"/>
</dbReference>
<dbReference type="SUPFAM" id="SSF102114">
    <property type="entry name" value="Radical SAM enzymes"/>
    <property type="match status" value="1"/>
</dbReference>
<dbReference type="InterPro" id="IPR006638">
    <property type="entry name" value="Elp3/MiaA/NifB-like_rSAM"/>
</dbReference>
<evidence type="ECO:0000256" key="3">
    <source>
        <dbReference type="ARBA" id="ARBA00005493"/>
    </source>
</evidence>
<dbReference type="InterPro" id="IPR004558">
    <property type="entry name" value="Coprogen_oxidase_HemN"/>
</dbReference>
<dbReference type="PANTHER" id="PTHR13932:SF6">
    <property type="entry name" value="OXYGEN-INDEPENDENT COPROPORPHYRINOGEN III OXIDASE"/>
    <property type="match status" value="1"/>
</dbReference>
<dbReference type="SFLD" id="SFLDG01082">
    <property type="entry name" value="B12-binding_domain_containing"/>
    <property type="match status" value="1"/>
</dbReference>
<evidence type="ECO:0000256" key="7">
    <source>
        <dbReference type="ARBA" id="ARBA00022691"/>
    </source>
</evidence>
<dbReference type="PIRSF" id="PIRSF000167">
    <property type="entry name" value="HemN"/>
    <property type="match status" value="1"/>
</dbReference>
<evidence type="ECO:0000256" key="4">
    <source>
        <dbReference type="ARBA" id="ARBA00011245"/>
    </source>
</evidence>
<protein>
    <recommendedName>
        <fullName evidence="14">Coproporphyrinogen-III oxidase</fullName>
        <ecNumber evidence="14">1.3.98.3</ecNumber>
    </recommendedName>
</protein>
<evidence type="ECO:0000256" key="5">
    <source>
        <dbReference type="ARBA" id="ARBA00022485"/>
    </source>
</evidence>
<evidence type="ECO:0000256" key="1">
    <source>
        <dbReference type="ARBA" id="ARBA00004496"/>
    </source>
</evidence>
<dbReference type="InterPro" id="IPR007197">
    <property type="entry name" value="rSAM"/>
</dbReference>
<dbReference type="Proteomes" id="UP000318055">
    <property type="component" value="Chromosome"/>
</dbReference>
<evidence type="ECO:0000256" key="14">
    <source>
        <dbReference type="PIRNR" id="PIRNR000167"/>
    </source>
</evidence>
<dbReference type="UniPathway" id="UPA00251">
    <property type="reaction ID" value="UER00323"/>
</dbReference>
<keyword evidence="5 14" id="KW-0004">4Fe-4S</keyword>
<keyword evidence="12 14" id="KW-0627">Porphyrin biosynthesis</keyword>
<evidence type="ECO:0000256" key="8">
    <source>
        <dbReference type="ARBA" id="ARBA00022723"/>
    </source>
</evidence>
<dbReference type="Gene3D" id="3.20.20.70">
    <property type="entry name" value="Aldolase class I"/>
    <property type="match status" value="1"/>
</dbReference>
<dbReference type="Gene3D" id="1.10.10.920">
    <property type="match status" value="1"/>
</dbReference>